<keyword evidence="2" id="KW-1185">Reference proteome</keyword>
<organism evidence="1 2">
    <name type="scientific">Ooceraea biroi</name>
    <name type="common">Clonal raider ant</name>
    <name type="synonym">Cerapachys biroi</name>
    <dbReference type="NCBI Taxonomy" id="2015173"/>
    <lineage>
        <taxon>Eukaryota</taxon>
        <taxon>Metazoa</taxon>
        <taxon>Ecdysozoa</taxon>
        <taxon>Arthropoda</taxon>
        <taxon>Hexapoda</taxon>
        <taxon>Insecta</taxon>
        <taxon>Pterygota</taxon>
        <taxon>Neoptera</taxon>
        <taxon>Endopterygota</taxon>
        <taxon>Hymenoptera</taxon>
        <taxon>Apocrita</taxon>
        <taxon>Aculeata</taxon>
        <taxon>Formicoidea</taxon>
        <taxon>Formicidae</taxon>
        <taxon>Dorylinae</taxon>
        <taxon>Ooceraea</taxon>
    </lineage>
</organism>
<name>A0A026WUD5_OOCBI</name>
<dbReference type="AlphaFoldDB" id="A0A026WUD5"/>
<dbReference type="STRING" id="2015173.A0A026WUD5"/>
<dbReference type="EMBL" id="KK107101">
    <property type="protein sequence ID" value="EZA59650.1"/>
    <property type="molecule type" value="Genomic_DNA"/>
</dbReference>
<dbReference type="PANTHER" id="PTHR47326:SF1">
    <property type="entry name" value="HTH PSQ-TYPE DOMAIN-CONTAINING PROTEIN"/>
    <property type="match status" value="1"/>
</dbReference>
<dbReference type="InterPro" id="IPR036397">
    <property type="entry name" value="RNaseH_sf"/>
</dbReference>
<dbReference type="GO" id="GO:0003676">
    <property type="term" value="F:nucleic acid binding"/>
    <property type="evidence" value="ECO:0007669"/>
    <property type="project" value="InterPro"/>
</dbReference>
<dbReference type="Proteomes" id="UP000053097">
    <property type="component" value="Unassembled WGS sequence"/>
</dbReference>
<accession>A0A026WUD5</accession>
<proteinExistence type="predicted"/>
<gene>
    <name evidence="1" type="ORF">X777_16753</name>
</gene>
<reference evidence="1 2" key="1">
    <citation type="journal article" date="2014" name="Curr. Biol.">
        <title>The genome of the clonal raider ant Cerapachys biroi.</title>
        <authorList>
            <person name="Oxley P.R."/>
            <person name="Ji L."/>
            <person name="Fetter-Pruneda I."/>
            <person name="McKenzie S.K."/>
            <person name="Li C."/>
            <person name="Hu H."/>
            <person name="Zhang G."/>
            <person name="Kronauer D.J."/>
        </authorList>
    </citation>
    <scope>NUCLEOTIDE SEQUENCE [LARGE SCALE GENOMIC DNA]</scope>
</reference>
<evidence type="ECO:0000313" key="2">
    <source>
        <dbReference type="Proteomes" id="UP000053097"/>
    </source>
</evidence>
<dbReference type="OrthoDB" id="9986793at2759"/>
<feature type="non-terminal residue" evidence="1">
    <location>
        <position position="1"/>
    </location>
</feature>
<protein>
    <recommendedName>
        <fullName evidence="3">Transposable element Tc3 transposase</fullName>
    </recommendedName>
</protein>
<sequence>NFHQKIKFSDESTFTSDGSVNTWNCRYWAQNNPHWLREIDHQHVWKVTVWCGIIERYVVGPIFFEGNLNGVRYANFIENNLPPLLENIPLQLHLNMFFQQDGCPAHTSRITRERLNNMSR</sequence>
<dbReference type="Gene3D" id="3.30.420.10">
    <property type="entry name" value="Ribonuclease H-like superfamily/Ribonuclease H"/>
    <property type="match status" value="1"/>
</dbReference>
<evidence type="ECO:0008006" key="3">
    <source>
        <dbReference type="Google" id="ProtNLM"/>
    </source>
</evidence>
<evidence type="ECO:0000313" key="1">
    <source>
        <dbReference type="EMBL" id="EZA59650.1"/>
    </source>
</evidence>
<dbReference type="OMA" id="AVNIWAR"/>
<dbReference type="PANTHER" id="PTHR47326">
    <property type="entry name" value="TRANSPOSABLE ELEMENT TC3 TRANSPOSASE-LIKE PROTEIN"/>
    <property type="match status" value="1"/>
</dbReference>